<evidence type="ECO:0008006" key="3">
    <source>
        <dbReference type="Google" id="ProtNLM"/>
    </source>
</evidence>
<reference evidence="2" key="1">
    <citation type="journal article" date="2019" name="Int. J. Syst. Evol. Microbiol.">
        <title>The Global Catalogue of Microorganisms (GCM) 10K type strain sequencing project: providing services to taxonomists for standard genome sequencing and annotation.</title>
        <authorList>
            <consortium name="The Broad Institute Genomics Platform"/>
            <consortium name="The Broad Institute Genome Sequencing Center for Infectious Disease"/>
            <person name="Wu L."/>
            <person name="Ma J."/>
        </authorList>
    </citation>
    <scope>NUCLEOTIDE SEQUENCE [LARGE SCALE GENOMIC DNA]</scope>
    <source>
        <strain evidence="2">CCUG 58411</strain>
    </source>
</reference>
<protein>
    <recommendedName>
        <fullName evidence="3">Lipoprotein</fullName>
    </recommendedName>
</protein>
<sequence>MLKNHFLGLALFIFLTLASSGCSRQAWYEGVKEGARNNCRSQPPGEVEPCLIKLNTKTHEEYEKERSGTK</sequence>
<gene>
    <name evidence="1" type="ORF">ACFQ2T_10885</name>
</gene>
<proteinExistence type="predicted"/>
<name>A0ABW3PEP1_9PROT</name>
<dbReference type="PROSITE" id="PS51257">
    <property type="entry name" value="PROKAR_LIPOPROTEIN"/>
    <property type="match status" value="1"/>
</dbReference>
<accession>A0ABW3PEP1</accession>
<comment type="caution">
    <text evidence="1">The sequence shown here is derived from an EMBL/GenBank/DDBJ whole genome shotgun (WGS) entry which is preliminary data.</text>
</comment>
<dbReference type="EMBL" id="JBHTLN010000002">
    <property type="protein sequence ID" value="MFD1123011.1"/>
    <property type="molecule type" value="Genomic_DNA"/>
</dbReference>
<dbReference type="Proteomes" id="UP001597206">
    <property type="component" value="Unassembled WGS sequence"/>
</dbReference>
<keyword evidence="2" id="KW-1185">Reference proteome</keyword>
<evidence type="ECO:0000313" key="1">
    <source>
        <dbReference type="EMBL" id="MFD1123011.1"/>
    </source>
</evidence>
<dbReference type="RefSeq" id="WP_379034315.1">
    <property type="nucleotide sequence ID" value="NZ_JBHTLN010000002.1"/>
</dbReference>
<evidence type="ECO:0000313" key="2">
    <source>
        <dbReference type="Proteomes" id="UP001597206"/>
    </source>
</evidence>
<organism evidence="1 2">
    <name type="scientific">Methylophilus flavus</name>
    <dbReference type="NCBI Taxonomy" id="640084"/>
    <lineage>
        <taxon>Bacteria</taxon>
        <taxon>Pseudomonadati</taxon>
        <taxon>Pseudomonadota</taxon>
        <taxon>Betaproteobacteria</taxon>
        <taxon>Nitrosomonadales</taxon>
        <taxon>Methylophilaceae</taxon>
        <taxon>Methylophilus</taxon>
    </lineage>
</organism>